<evidence type="ECO:0000313" key="2">
    <source>
        <dbReference type="EMBL" id="SDQ35276.1"/>
    </source>
</evidence>
<reference evidence="3" key="1">
    <citation type="submission" date="2016-10" db="EMBL/GenBank/DDBJ databases">
        <authorList>
            <person name="Varghese N."/>
            <person name="Submissions S."/>
        </authorList>
    </citation>
    <scope>NUCLEOTIDE SEQUENCE [LARGE SCALE GENOMIC DNA]</scope>
    <source>
        <strain evidence="3">DSM 45459</strain>
    </source>
</reference>
<dbReference type="EMBL" id="FNKO01000001">
    <property type="protein sequence ID" value="SDQ35276.1"/>
    <property type="molecule type" value="Genomic_DNA"/>
</dbReference>
<dbReference type="InterPro" id="IPR010093">
    <property type="entry name" value="SinI_DNA-bd"/>
</dbReference>
<dbReference type="Proteomes" id="UP000199301">
    <property type="component" value="Unassembled WGS sequence"/>
</dbReference>
<gene>
    <name evidence="2" type="ORF">SAMN04489718_1438</name>
</gene>
<organism evidence="2 3">
    <name type="scientific">Actinopolyspora saharensis</name>
    <dbReference type="NCBI Taxonomy" id="995062"/>
    <lineage>
        <taxon>Bacteria</taxon>
        <taxon>Bacillati</taxon>
        <taxon>Actinomycetota</taxon>
        <taxon>Actinomycetes</taxon>
        <taxon>Actinopolysporales</taxon>
        <taxon>Actinopolysporaceae</taxon>
        <taxon>Actinopolyspora</taxon>
    </lineage>
</organism>
<evidence type="ECO:0000259" key="1">
    <source>
        <dbReference type="Pfam" id="PF12728"/>
    </source>
</evidence>
<sequence>MHFVNFRTDKSIGNSYVRGMGKLVSTKEVADEIGVARQTVSRWVREGVITPARRTAGGQSRFDLDEVKRQLKEHLGEEH</sequence>
<dbReference type="SUPFAM" id="SSF46955">
    <property type="entry name" value="Putative DNA-binding domain"/>
    <property type="match status" value="1"/>
</dbReference>
<dbReference type="Pfam" id="PF12728">
    <property type="entry name" value="HTH_17"/>
    <property type="match status" value="1"/>
</dbReference>
<dbReference type="InterPro" id="IPR041657">
    <property type="entry name" value="HTH_17"/>
</dbReference>
<evidence type="ECO:0000313" key="3">
    <source>
        <dbReference type="Proteomes" id="UP000199301"/>
    </source>
</evidence>
<dbReference type="AlphaFoldDB" id="A0A1H1A7F8"/>
<protein>
    <submittedName>
        <fullName evidence="2">DNA binding domain-containing protein, excisionase family</fullName>
    </submittedName>
</protein>
<accession>A0A1H1A7F8</accession>
<dbReference type="InterPro" id="IPR009061">
    <property type="entry name" value="DNA-bd_dom_put_sf"/>
</dbReference>
<dbReference type="Gene3D" id="1.10.1660.10">
    <property type="match status" value="1"/>
</dbReference>
<name>A0A1H1A7F8_9ACTN</name>
<keyword evidence="3" id="KW-1185">Reference proteome</keyword>
<dbReference type="NCBIfam" id="TIGR01764">
    <property type="entry name" value="excise"/>
    <property type="match status" value="1"/>
</dbReference>
<dbReference type="GO" id="GO:0003677">
    <property type="term" value="F:DNA binding"/>
    <property type="evidence" value="ECO:0007669"/>
    <property type="project" value="InterPro"/>
</dbReference>
<proteinExistence type="predicted"/>
<feature type="domain" description="Helix-turn-helix" evidence="1">
    <location>
        <begin position="24"/>
        <end position="69"/>
    </location>
</feature>